<name>A0A0A9CAP3_ARUDO</name>
<dbReference type="Gene3D" id="3.10.20.370">
    <property type="match status" value="1"/>
</dbReference>
<evidence type="ECO:0000256" key="5">
    <source>
        <dbReference type="ARBA" id="ARBA00022750"/>
    </source>
</evidence>
<dbReference type="InterPro" id="IPR041373">
    <property type="entry name" value="RT_RNaseH"/>
</dbReference>
<protein>
    <recommendedName>
        <fullName evidence="9">Reverse transcriptase RNase H-like domain-containing protein</fullName>
    </recommendedName>
</protein>
<evidence type="ECO:0000259" key="9">
    <source>
        <dbReference type="Pfam" id="PF17917"/>
    </source>
</evidence>
<evidence type="ECO:0000256" key="7">
    <source>
        <dbReference type="ARBA" id="ARBA00022801"/>
    </source>
</evidence>
<feature type="domain" description="Reverse transcriptase RNase H-like" evidence="9">
    <location>
        <begin position="3"/>
        <end position="98"/>
    </location>
</feature>
<evidence type="ECO:0000256" key="1">
    <source>
        <dbReference type="ARBA" id="ARBA00022670"/>
    </source>
</evidence>
<keyword evidence="2" id="KW-0808">Transferase</keyword>
<accession>A0A0A9CAP3</accession>
<dbReference type="GO" id="GO:0006508">
    <property type="term" value="P:proteolysis"/>
    <property type="evidence" value="ECO:0007669"/>
    <property type="project" value="UniProtKB-KW"/>
</dbReference>
<dbReference type="GO" id="GO:0003964">
    <property type="term" value="F:RNA-directed DNA polymerase activity"/>
    <property type="evidence" value="ECO:0007669"/>
    <property type="project" value="UniProtKB-KW"/>
</dbReference>
<keyword evidence="7" id="KW-0378">Hydrolase</keyword>
<dbReference type="Pfam" id="PF17917">
    <property type="entry name" value="RT_RNaseH"/>
    <property type="match status" value="1"/>
</dbReference>
<dbReference type="GO" id="GO:0004190">
    <property type="term" value="F:aspartic-type endopeptidase activity"/>
    <property type="evidence" value="ECO:0007669"/>
    <property type="project" value="UniProtKB-KW"/>
</dbReference>
<keyword evidence="8" id="KW-0695">RNA-directed DNA polymerase</keyword>
<dbReference type="PANTHER" id="PTHR33064:SF37">
    <property type="entry name" value="RIBONUCLEASE H"/>
    <property type="match status" value="1"/>
</dbReference>
<reference evidence="10" key="2">
    <citation type="journal article" date="2015" name="Data Brief">
        <title>Shoot transcriptome of the giant reed, Arundo donax.</title>
        <authorList>
            <person name="Barrero R.A."/>
            <person name="Guerrero F.D."/>
            <person name="Moolhuijzen P."/>
            <person name="Goolsby J.A."/>
            <person name="Tidwell J."/>
            <person name="Bellgard S.E."/>
            <person name="Bellgard M.I."/>
        </authorList>
    </citation>
    <scope>NUCLEOTIDE SEQUENCE</scope>
    <source>
        <tissue evidence="10">Shoot tissue taken approximately 20 cm above the soil surface</tissue>
    </source>
</reference>
<organism evidence="10">
    <name type="scientific">Arundo donax</name>
    <name type="common">Giant reed</name>
    <name type="synonym">Donax arundinaceus</name>
    <dbReference type="NCBI Taxonomy" id="35708"/>
    <lineage>
        <taxon>Eukaryota</taxon>
        <taxon>Viridiplantae</taxon>
        <taxon>Streptophyta</taxon>
        <taxon>Embryophyta</taxon>
        <taxon>Tracheophyta</taxon>
        <taxon>Spermatophyta</taxon>
        <taxon>Magnoliopsida</taxon>
        <taxon>Liliopsida</taxon>
        <taxon>Poales</taxon>
        <taxon>Poaceae</taxon>
        <taxon>PACMAD clade</taxon>
        <taxon>Arundinoideae</taxon>
        <taxon>Arundineae</taxon>
        <taxon>Arundo</taxon>
    </lineage>
</organism>
<keyword evidence="5" id="KW-0064">Aspartyl protease</keyword>
<dbReference type="GO" id="GO:0004519">
    <property type="term" value="F:endonuclease activity"/>
    <property type="evidence" value="ECO:0007669"/>
    <property type="project" value="UniProtKB-KW"/>
</dbReference>
<evidence type="ECO:0000256" key="8">
    <source>
        <dbReference type="ARBA" id="ARBA00022918"/>
    </source>
</evidence>
<keyword evidence="3" id="KW-0548">Nucleotidyltransferase</keyword>
<keyword evidence="6" id="KW-0255">Endonuclease</keyword>
<evidence type="ECO:0000256" key="4">
    <source>
        <dbReference type="ARBA" id="ARBA00022722"/>
    </source>
</evidence>
<dbReference type="EMBL" id="GBRH01224501">
    <property type="protein sequence ID" value="JAD73394.1"/>
    <property type="molecule type" value="Transcribed_RNA"/>
</dbReference>
<evidence type="ECO:0000256" key="2">
    <source>
        <dbReference type="ARBA" id="ARBA00022679"/>
    </source>
</evidence>
<keyword evidence="1" id="KW-0645">Protease</keyword>
<dbReference type="SUPFAM" id="SSF56672">
    <property type="entry name" value="DNA/RNA polymerases"/>
    <property type="match status" value="1"/>
</dbReference>
<reference evidence="10" key="1">
    <citation type="submission" date="2014-09" db="EMBL/GenBank/DDBJ databases">
        <authorList>
            <person name="Magalhaes I.L.F."/>
            <person name="Oliveira U."/>
            <person name="Santos F.R."/>
            <person name="Vidigal T.H.D.A."/>
            <person name="Brescovit A.D."/>
            <person name="Santos A.J."/>
        </authorList>
    </citation>
    <scope>NUCLEOTIDE SEQUENCE</scope>
    <source>
        <tissue evidence="10">Shoot tissue taken approximately 20 cm above the soil surface</tissue>
    </source>
</reference>
<dbReference type="CDD" id="cd09274">
    <property type="entry name" value="RNase_HI_RT_Ty3"/>
    <property type="match status" value="1"/>
</dbReference>
<dbReference type="AlphaFoldDB" id="A0A0A9CAP3"/>
<dbReference type="PANTHER" id="PTHR33064">
    <property type="entry name" value="POL PROTEIN"/>
    <property type="match status" value="1"/>
</dbReference>
<evidence type="ECO:0000256" key="3">
    <source>
        <dbReference type="ARBA" id="ARBA00022695"/>
    </source>
</evidence>
<sequence>MPDFSKQFTIETDTLDKGIGAVLQQERHPIAFVSKTLGPRTQSLSTYEEYLAILMAVDHWRAYLQQAEFLIKTDQQSLVHLDAQRLTTSWQHKALTKLLGLQYRIIYKKRG</sequence>
<dbReference type="InterPro" id="IPR051320">
    <property type="entry name" value="Viral_Replic_Matur_Polypro"/>
</dbReference>
<proteinExistence type="predicted"/>
<evidence type="ECO:0000256" key="6">
    <source>
        <dbReference type="ARBA" id="ARBA00022759"/>
    </source>
</evidence>
<keyword evidence="4" id="KW-0540">Nuclease</keyword>
<evidence type="ECO:0000313" key="10">
    <source>
        <dbReference type="EMBL" id="JAD73394.1"/>
    </source>
</evidence>
<dbReference type="InterPro" id="IPR043502">
    <property type="entry name" value="DNA/RNA_pol_sf"/>
</dbReference>